<feature type="transmembrane region" description="Helical" evidence="2">
    <location>
        <begin position="6"/>
        <end position="27"/>
    </location>
</feature>
<organism evidence="3 4">
    <name type="scientific">Littorina saxatilis</name>
    <dbReference type="NCBI Taxonomy" id="31220"/>
    <lineage>
        <taxon>Eukaryota</taxon>
        <taxon>Metazoa</taxon>
        <taxon>Spiralia</taxon>
        <taxon>Lophotrochozoa</taxon>
        <taxon>Mollusca</taxon>
        <taxon>Gastropoda</taxon>
        <taxon>Caenogastropoda</taxon>
        <taxon>Littorinimorpha</taxon>
        <taxon>Littorinoidea</taxon>
        <taxon>Littorinidae</taxon>
        <taxon>Littorina</taxon>
    </lineage>
</organism>
<reference evidence="3 4" key="1">
    <citation type="submission" date="2024-02" db="EMBL/GenBank/DDBJ databases">
        <title>Chromosome-scale genome assembly of the rough periwinkle Littorina saxatilis.</title>
        <authorList>
            <person name="De Jode A."/>
            <person name="Faria R."/>
            <person name="Formenti G."/>
            <person name="Sims Y."/>
            <person name="Smith T.P."/>
            <person name="Tracey A."/>
            <person name="Wood J.M.D."/>
            <person name="Zagrodzka Z.B."/>
            <person name="Johannesson K."/>
            <person name="Butlin R.K."/>
            <person name="Leder E.H."/>
        </authorList>
    </citation>
    <scope>NUCLEOTIDE SEQUENCE [LARGE SCALE GENOMIC DNA]</scope>
    <source>
        <strain evidence="3">Snail1</strain>
        <tissue evidence="3">Muscle</tissue>
    </source>
</reference>
<dbReference type="Gene3D" id="3.30.70.1820">
    <property type="entry name" value="L1 transposable element, RRM domain"/>
    <property type="match status" value="1"/>
</dbReference>
<accession>A0AAN9ALQ2</accession>
<evidence type="ECO:0000256" key="1">
    <source>
        <dbReference type="SAM" id="MobiDB-lite"/>
    </source>
</evidence>
<feature type="region of interest" description="Disordered" evidence="1">
    <location>
        <begin position="37"/>
        <end position="56"/>
    </location>
</feature>
<keyword evidence="4" id="KW-1185">Reference proteome</keyword>
<dbReference type="AlphaFoldDB" id="A0AAN9ALQ2"/>
<feature type="transmembrane region" description="Helical" evidence="2">
    <location>
        <begin position="77"/>
        <end position="99"/>
    </location>
</feature>
<name>A0AAN9ALQ2_9CAEN</name>
<evidence type="ECO:0000313" key="4">
    <source>
        <dbReference type="Proteomes" id="UP001374579"/>
    </source>
</evidence>
<evidence type="ECO:0000256" key="2">
    <source>
        <dbReference type="SAM" id="Phobius"/>
    </source>
</evidence>
<keyword evidence="2" id="KW-0472">Membrane</keyword>
<dbReference type="Proteomes" id="UP001374579">
    <property type="component" value="Unassembled WGS sequence"/>
</dbReference>
<dbReference type="EMBL" id="JBAMIC010002608">
    <property type="protein sequence ID" value="KAK7089187.1"/>
    <property type="molecule type" value="Genomic_DNA"/>
</dbReference>
<comment type="caution">
    <text evidence="3">The sequence shown here is derived from an EMBL/GenBank/DDBJ whole genome shotgun (WGS) entry which is preliminary data.</text>
</comment>
<protein>
    <submittedName>
        <fullName evidence="3">Uncharacterized protein</fullName>
    </submittedName>
</protein>
<evidence type="ECO:0000313" key="3">
    <source>
        <dbReference type="EMBL" id="KAK7089187.1"/>
    </source>
</evidence>
<keyword evidence="2" id="KW-1133">Transmembrane helix</keyword>
<sequence length="310" mass="35183">MDTFLILTGFAYLGSFLLGMVLDLLFVHAPREELQRQDGATATSDVNTGTGHEERNTNWKRFPNTIWKHMVLPVIKVALVICHLVILCFMCCGFFNLFFCQVAGSVFKWIIDMYRRRGEKQSEPVQVTVTSKADREIADLHARVDKLEQYSRRNCVRISGIPATDNENTDEVTKKLGAALGVTITTDMIDGSHRVGRPDQADRQIIVKFTSYRHKRLLMGVRRHLKHKTASTMGFSPPASAAEAAAQSTLRGVFVNDDLTRQRARLAAKARRLKQDRRIQDTWVRDGEIFIKRNEKITTVFNEVELGKCA</sequence>
<proteinExistence type="predicted"/>
<gene>
    <name evidence="3" type="ORF">V1264_024498</name>
</gene>
<feature type="compositionally biased region" description="Polar residues" evidence="1">
    <location>
        <begin position="38"/>
        <end position="50"/>
    </location>
</feature>
<keyword evidence="2" id="KW-0812">Transmembrane</keyword>